<evidence type="ECO:0000256" key="1">
    <source>
        <dbReference type="ARBA" id="ARBA00023002"/>
    </source>
</evidence>
<dbReference type="SUPFAM" id="SSF51905">
    <property type="entry name" value="FAD/NAD(P)-binding domain"/>
    <property type="match status" value="2"/>
</dbReference>
<dbReference type="PANTHER" id="PTHR43539:SF89">
    <property type="entry name" value="NAD(P)-BINDING DOMAIN-CONTAINING PROTEIN"/>
    <property type="match status" value="1"/>
</dbReference>
<dbReference type="Proteomes" id="UP000285295">
    <property type="component" value="Unassembled WGS sequence"/>
</dbReference>
<dbReference type="InterPro" id="IPR036188">
    <property type="entry name" value="FAD/NAD-bd_sf"/>
</dbReference>
<protein>
    <recommendedName>
        <fullName evidence="4">Pyridine nucleotide-disulfide oxidoreductase</fullName>
    </recommendedName>
</protein>
<gene>
    <name evidence="2" type="ORF">D2T31_17160</name>
</gene>
<dbReference type="Pfam" id="PF13738">
    <property type="entry name" value="Pyr_redox_3"/>
    <property type="match status" value="1"/>
</dbReference>
<reference evidence="2 3" key="2">
    <citation type="submission" date="2019-01" db="EMBL/GenBank/DDBJ databases">
        <authorList>
            <person name="Li Y."/>
        </authorList>
    </citation>
    <scope>NUCLEOTIDE SEQUENCE [LARGE SCALE GENOMIC DNA]</scope>
    <source>
        <strain evidence="2 3">D19-10-3-21</strain>
    </source>
</reference>
<dbReference type="GO" id="GO:0050660">
    <property type="term" value="F:flavin adenine dinucleotide binding"/>
    <property type="evidence" value="ECO:0007669"/>
    <property type="project" value="TreeGrafter"/>
</dbReference>
<dbReference type="OrthoDB" id="178899at2"/>
<reference evidence="2 3" key="1">
    <citation type="submission" date="2019-01" db="EMBL/GenBank/DDBJ databases">
        <title>Sinorhodobacter populi sp. nov. isolated from the symptomatic bark tissue of Populus euramericana canker.</title>
        <authorList>
            <person name="Xu G."/>
        </authorList>
    </citation>
    <scope>NUCLEOTIDE SEQUENCE [LARGE SCALE GENOMIC DNA]</scope>
    <source>
        <strain evidence="2 3">D19-10-3-21</strain>
    </source>
</reference>
<proteinExistence type="predicted"/>
<evidence type="ECO:0000313" key="2">
    <source>
        <dbReference type="EMBL" id="RWR27376.1"/>
    </source>
</evidence>
<dbReference type="PRINTS" id="PR00469">
    <property type="entry name" value="PNDRDTASEII"/>
</dbReference>
<keyword evidence="1" id="KW-0560">Oxidoreductase</keyword>
<dbReference type="GO" id="GO:0004497">
    <property type="term" value="F:monooxygenase activity"/>
    <property type="evidence" value="ECO:0007669"/>
    <property type="project" value="TreeGrafter"/>
</dbReference>
<dbReference type="PANTHER" id="PTHR43539">
    <property type="entry name" value="FLAVIN-BINDING MONOOXYGENASE-LIKE PROTEIN (AFU_ORTHOLOGUE AFUA_4G09220)"/>
    <property type="match status" value="1"/>
</dbReference>
<dbReference type="PRINTS" id="PR00368">
    <property type="entry name" value="FADPNR"/>
</dbReference>
<evidence type="ECO:0008006" key="4">
    <source>
        <dbReference type="Google" id="ProtNLM"/>
    </source>
</evidence>
<dbReference type="EMBL" id="SAUX01000022">
    <property type="protein sequence ID" value="RWR27376.1"/>
    <property type="molecule type" value="Genomic_DNA"/>
</dbReference>
<dbReference type="InterPro" id="IPR050982">
    <property type="entry name" value="Auxin_biosynth/cation_transpt"/>
</dbReference>
<sequence length="380" mass="40827">MSVFDDLRIPDHVTVAIVGGGPAGLGVARVLRDLAIPDVWVLERGQIGQTFLRWPAGTRLLTPSFPGNVFGNTDLNAISYDSSPGWSLKREHPDGGAYARYLEQASLAFGLNVQCGIQIEGLEPDAEGFTLHTDRGEIGADYVIWACGQFGTPSDAGIIGAEHARHYAMVSRWQDVPGDEVFVLGGYESGIDAALGLARAGKRATVLERGVAPWLDGDKDPSRALSPFTRQRLDVAMKGGAITLVDKAEIIALEQEPGGIRILAGDGRSWLSPAAPILATGFASGTERVSDWFDYGENGLPLLTAQDESTELPGLFLVGPEVSHNGHLFCFIYKFRQRFAVVARAIAGRLGADTTALETYRANNMYLDDLSCCDADKCLC</sequence>
<dbReference type="Gene3D" id="3.50.50.60">
    <property type="entry name" value="FAD/NAD(P)-binding domain"/>
    <property type="match status" value="2"/>
</dbReference>
<evidence type="ECO:0000313" key="3">
    <source>
        <dbReference type="Proteomes" id="UP000285295"/>
    </source>
</evidence>
<dbReference type="AlphaFoldDB" id="A0A443K3N5"/>
<accession>A0A443K3N5</accession>
<dbReference type="RefSeq" id="WP_128238273.1">
    <property type="nucleotide sequence ID" value="NZ_SAUX01000022.1"/>
</dbReference>
<name>A0A443K3N5_9RHOB</name>
<comment type="caution">
    <text evidence="2">The sequence shown here is derived from an EMBL/GenBank/DDBJ whole genome shotgun (WGS) entry which is preliminary data.</text>
</comment>
<organism evidence="2 3">
    <name type="scientific">Paenirhodobacter populi</name>
    <dbReference type="NCBI Taxonomy" id="2306993"/>
    <lineage>
        <taxon>Bacteria</taxon>
        <taxon>Pseudomonadati</taxon>
        <taxon>Pseudomonadota</taxon>
        <taxon>Alphaproteobacteria</taxon>
        <taxon>Rhodobacterales</taxon>
        <taxon>Rhodobacter group</taxon>
        <taxon>Paenirhodobacter</taxon>
    </lineage>
</organism>